<dbReference type="Gene3D" id="2.40.10.270">
    <property type="entry name" value="Bacteriophage SPP1 head-tail adaptor protein"/>
    <property type="match status" value="1"/>
</dbReference>
<dbReference type="Proteomes" id="UP000198761">
    <property type="component" value="Unassembled WGS sequence"/>
</dbReference>
<keyword evidence="2" id="KW-1185">Reference proteome</keyword>
<dbReference type="RefSeq" id="WP_091300797.1">
    <property type="nucleotide sequence ID" value="NZ_FOCE01000004.1"/>
</dbReference>
<protein>
    <submittedName>
        <fullName evidence="1">Head-tail adaptor</fullName>
    </submittedName>
</protein>
<dbReference type="EMBL" id="FOCE01000004">
    <property type="protein sequence ID" value="SEN35319.1"/>
    <property type="molecule type" value="Genomic_DNA"/>
</dbReference>
<accession>A0A1H8FUK3</accession>
<gene>
    <name evidence="1" type="ORF">SAMN04488103_104268</name>
</gene>
<sequence>MSGPVLARPLVLEARQAVADGAGGYVESWVGLGTLWAEVLPGAGRDVAGPEAVLTSVPYRITVRGAPQGAPSRPVAGQRFRDGGRIFAILAVTERDGGGFYLTCFAREEGGA</sequence>
<dbReference type="AlphaFoldDB" id="A0A1H8FUK3"/>
<dbReference type="STRING" id="933059.SAMN04488103_104268"/>
<name>A0A1H8FUK3_9RHOB</name>
<dbReference type="Pfam" id="PF05521">
    <property type="entry name" value="Phage_HCP"/>
    <property type="match status" value="1"/>
</dbReference>
<reference evidence="1 2" key="1">
    <citation type="submission" date="2016-10" db="EMBL/GenBank/DDBJ databases">
        <authorList>
            <person name="de Groot N.N."/>
        </authorList>
    </citation>
    <scope>NUCLEOTIDE SEQUENCE [LARGE SCALE GENOMIC DNA]</scope>
    <source>
        <strain evidence="1 2">DSM 3857</strain>
    </source>
</reference>
<dbReference type="OrthoDB" id="7570189at2"/>
<dbReference type="InterPro" id="IPR038666">
    <property type="entry name" value="SSP1_head-tail_sf"/>
</dbReference>
<dbReference type="InterPro" id="IPR008767">
    <property type="entry name" value="Phage_SPP1_head-tail_adaptor"/>
</dbReference>
<organism evidence="1 2">
    <name type="scientific">Gemmobacter aquatilis</name>
    <dbReference type="NCBI Taxonomy" id="933059"/>
    <lineage>
        <taxon>Bacteria</taxon>
        <taxon>Pseudomonadati</taxon>
        <taxon>Pseudomonadota</taxon>
        <taxon>Alphaproteobacteria</taxon>
        <taxon>Rhodobacterales</taxon>
        <taxon>Paracoccaceae</taxon>
        <taxon>Gemmobacter</taxon>
    </lineage>
</organism>
<evidence type="ECO:0000313" key="1">
    <source>
        <dbReference type="EMBL" id="SEN35319.1"/>
    </source>
</evidence>
<proteinExistence type="predicted"/>
<evidence type="ECO:0000313" key="2">
    <source>
        <dbReference type="Proteomes" id="UP000198761"/>
    </source>
</evidence>